<accession>K9L4W7</accession>
<proteinExistence type="predicted"/>
<dbReference type="EMBL" id="JQ015307">
    <property type="protein sequence ID" value="AEZ66236.1"/>
    <property type="molecule type" value="Genomic_DNA"/>
</dbReference>
<gene>
    <name evidence="1" type="ORF">phiTE_070</name>
</gene>
<evidence type="ECO:0000313" key="1">
    <source>
        <dbReference type="EMBL" id="AEZ66236.1"/>
    </source>
</evidence>
<protein>
    <submittedName>
        <fullName evidence="1">Uncharacterized protein</fullName>
    </submittedName>
</protein>
<evidence type="ECO:0000313" key="2">
    <source>
        <dbReference type="Proteomes" id="UP000010999"/>
    </source>
</evidence>
<dbReference type="OrthoDB" id="515at1911928"/>
<name>K9L4W7_9CAUD</name>
<reference evidence="1 2" key="2">
    <citation type="journal article" date="2012" name="PLoS Genet.">
        <title>Viral evasion of a bacterial suicide system by RNA-based molecular mimicry enables infectious altruism.</title>
        <authorList>
            <person name="Blower T.R."/>
            <person name="Evans T.J."/>
            <person name="Przybilski R."/>
            <person name="Fineran P.C."/>
            <person name="Salmond G.P."/>
        </authorList>
    </citation>
    <scope>NUCLEOTIDE SEQUENCE [LARGE SCALE GENOMIC DNA]</scope>
</reference>
<dbReference type="GeneID" id="14515265"/>
<keyword evidence="2" id="KW-1185">Reference proteome</keyword>
<dbReference type="Proteomes" id="UP000010999">
    <property type="component" value="Segment"/>
</dbReference>
<organism evidence="1 2">
    <name type="scientific">Pectobacterium phage phiTE</name>
    <dbReference type="NCBI Taxonomy" id="1116482"/>
    <lineage>
        <taxon>Viruses</taxon>
        <taxon>Duplodnaviria</taxon>
        <taxon>Heunggongvirae</taxon>
        <taxon>Uroviricota</taxon>
        <taxon>Caudoviricetes</taxon>
        <taxon>Vequintavirinae</taxon>
        <taxon>Certrevirus</taxon>
        <taxon>Certrevirus phiTE</taxon>
    </lineage>
</organism>
<sequence length="101" mass="11973">MADKLTKKEQVDDLVVDFLYDQIAYWRNTFNNFQKESSEDKTRVDWLVSKTVNVREPLVYGSKDMFWSQAVSEGWEEYHKTTLREQIDAAMKKEKEGADDK</sequence>
<dbReference type="RefSeq" id="YP_007392532.1">
    <property type="nucleotide sequence ID" value="NC_020201.1"/>
</dbReference>
<reference evidence="2" key="1">
    <citation type="submission" date="2011-11" db="EMBL/GenBank/DDBJ databases">
        <title>Escape from toxin-antitoxin mediated abortive infection can occur by recombination within a generalized transducing phage of Pectobacterium atrosepticum.</title>
        <authorList>
            <person name="Blower T.R."/>
            <person name="Evans T.J."/>
            <person name="Przybilski R."/>
            <person name="Fineran P.C."/>
            <person name="Salmond G.P.C."/>
        </authorList>
    </citation>
    <scope>NUCLEOTIDE SEQUENCE [LARGE SCALE GENOMIC DNA]</scope>
</reference>
<dbReference type="KEGG" id="vg:14515265"/>